<keyword evidence="6" id="KW-1185">Reference proteome</keyword>
<evidence type="ECO:0000259" key="4">
    <source>
        <dbReference type="PROSITE" id="PS50893"/>
    </source>
</evidence>
<dbReference type="AlphaFoldDB" id="H3NI96"/>
<evidence type="ECO:0000313" key="5">
    <source>
        <dbReference type="EMBL" id="EHR37895.1"/>
    </source>
</evidence>
<organism evidence="5 6">
    <name type="scientific">Facklamia languida CCUG 37842</name>
    <dbReference type="NCBI Taxonomy" id="883113"/>
    <lineage>
        <taxon>Bacteria</taxon>
        <taxon>Bacillati</taxon>
        <taxon>Bacillota</taxon>
        <taxon>Bacilli</taxon>
        <taxon>Lactobacillales</taxon>
        <taxon>Aerococcaceae</taxon>
        <taxon>Facklamia</taxon>
    </lineage>
</organism>
<comment type="caution">
    <text evidence="5">The sequence shown here is derived from an EMBL/GenBank/DDBJ whole genome shotgun (WGS) entry which is preliminary data.</text>
</comment>
<reference evidence="5 6" key="1">
    <citation type="submission" date="2012-01" db="EMBL/GenBank/DDBJ databases">
        <title>The Genome Sequence of Facklamia languida CCUG 37842.</title>
        <authorList>
            <consortium name="The Broad Institute Genome Sequencing Platform"/>
            <person name="Earl A."/>
            <person name="Ward D."/>
            <person name="Feldgarden M."/>
            <person name="Gevers D."/>
            <person name="Huys G."/>
            <person name="Young S.K."/>
            <person name="Zeng Q."/>
            <person name="Gargeya S."/>
            <person name="Fitzgerald M."/>
            <person name="Haas B."/>
            <person name="Abouelleil A."/>
            <person name="Alvarado L."/>
            <person name="Arachchi H.M."/>
            <person name="Berlin A."/>
            <person name="Chapman S.B."/>
            <person name="Gearin G."/>
            <person name="Goldberg J."/>
            <person name="Griggs A."/>
            <person name="Gujja S."/>
            <person name="Hansen M."/>
            <person name="Heiman D."/>
            <person name="Howarth C."/>
            <person name="Larimer J."/>
            <person name="Lui A."/>
            <person name="MacDonald P.J.P."/>
            <person name="McCowen C."/>
            <person name="Montmayeur A."/>
            <person name="Murphy C."/>
            <person name="Neiman D."/>
            <person name="Pearson M."/>
            <person name="Priest M."/>
            <person name="Roberts A."/>
            <person name="Saif S."/>
            <person name="Shea T."/>
            <person name="Sisk P."/>
            <person name="Stolte C."/>
            <person name="Sykes S."/>
            <person name="Wortman J."/>
            <person name="Nusbaum C."/>
            <person name="Birren B."/>
        </authorList>
    </citation>
    <scope>NUCLEOTIDE SEQUENCE [LARGE SCALE GENOMIC DNA]</scope>
    <source>
        <strain evidence="5 6">CCUG 37842</strain>
    </source>
</reference>
<dbReference type="STRING" id="883113.HMPREF9708_00524"/>
<dbReference type="SUPFAM" id="SSF52540">
    <property type="entry name" value="P-loop containing nucleoside triphosphate hydrolases"/>
    <property type="match status" value="1"/>
</dbReference>
<dbReference type="eggNOG" id="COG1131">
    <property type="taxonomic scope" value="Bacteria"/>
</dbReference>
<dbReference type="CDD" id="cd03230">
    <property type="entry name" value="ABC_DR_subfamily_A"/>
    <property type="match status" value="1"/>
</dbReference>
<keyword evidence="1" id="KW-0813">Transport</keyword>
<sequence length="248" mass="27701">MVLVVNNLISGYRQVPVIKEIDFNISQGEIVGLVGLNGAGKSTLLKTILGLLTPMSGEISLNGETITKDHQAYAQQIAYIPETPILYEELTLQEHLEMTALGYDIPLEIVMERAQPMLKQFRLDHHLTWFPSHFSKGMKQKVMIICALVTDANLLIIDEPFLGLDPLAIDYFSKLLKERASKGCSILFTTHILSIAQELCDQFILLQKGQIKAMGSLTDLRQDFASDQASLNDLYLKMASQEIGEPHE</sequence>
<keyword evidence="2" id="KW-0547">Nucleotide-binding</keyword>
<gene>
    <name evidence="5" type="ORF">HMPREF9708_00524</name>
</gene>
<dbReference type="Gene3D" id="3.40.50.300">
    <property type="entry name" value="P-loop containing nucleotide triphosphate hydrolases"/>
    <property type="match status" value="1"/>
</dbReference>
<feature type="domain" description="ABC transporter" evidence="4">
    <location>
        <begin position="3"/>
        <end position="233"/>
    </location>
</feature>
<keyword evidence="3" id="KW-0067">ATP-binding</keyword>
<dbReference type="RefSeq" id="WP_006308551.1">
    <property type="nucleotide sequence ID" value="NZ_JH601133.1"/>
</dbReference>
<dbReference type="InterPro" id="IPR051782">
    <property type="entry name" value="ABC_Transporter_VariousFunc"/>
</dbReference>
<dbReference type="InterPro" id="IPR027417">
    <property type="entry name" value="P-loop_NTPase"/>
</dbReference>
<dbReference type="PANTHER" id="PTHR42939:SF5">
    <property type="entry name" value="ABC-TYPE TRANSPORTER ATP-BINDING PROTEIN ECSA"/>
    <property type="match status" value="1"/>
</dbReference>
<dbReference type="GO" id="GO:0016887">
    <property type="term" value="F:ATP hydrolysis activity"/>
    <property type="evidence" value="ECO:0007669"/>
    <property type="project" value="InterPro"/>
</dbReference>
<dbReference type="GO" id="GO:0005524">
    <property type="term" value="F:ATP binding"/>
    <property type="evidence" value="ECO:0007669"/>
    <property type="project" value="UniProtKB-KW"/>
</dbReference>
<dbReference type="Proteomes" id="UP000006190">
    <property type="component" value="Unassembled WGS sequence"/>
</dbReference>
<proteinExistence type="predicted"/>
<accession>H3NI96</accession>
<dbReference type="SMART" id="SM00382">
    <property type="entry name" value="AAA"/>
    <property type="match status" value="1"/>
</dbReference>
<dbReference type="Pfam" id="PF00005">
    <property type="entry name" value="ABC_tran"/>
    <property type="match status" value="1"/>
</dbReference>
<evidence type="ECO:0000313" key="6">
    <source>
        <dbReference type="Proteomes" id="UP000006190"/>
    </source>
</evidence>
<evidence type="ECO:0000256" key="2">
    <source>
        <dbReference type="ARBA" id="ARBA00022741"/>
    </source>
</evidence>
<dbReference type="PATRIC" id="fig|883113.3.peg.526"/>
<name>H3NI96_9LACT</name>
<dbReference type="InterPro" id="IPR003439">
    <property type="entry name" value="ABC_transporter-like_ATP-bd"/>
</dbReference>
<dbReference type="HOGENOM" id="CLU_000604_1_2_9"/>
<dbReference type="InterPro" id="IPR017871">
    <property type="entry name" value="ABC_transporter-like_CS"/>
</dbReference>
<evidence type="ECO:0000256" key="1">
    <source>
        <dbReference type="ARBA" id="ARBA00022448"/>
    </source>
</evidence>
<evidence type="ECO:0000256" key="3">
    <source>
        <dbReference type="ARBA" id="ARBA00022840"/>
    </source>
</evidence>
<dbReference type="PROSITE" id="PS50893">
    <property type="entry name" value="ABC_TRANSPORTER_2"/>
    <property type="match status" value="1"/>
</dbReference>
<protein>
    <recommendedName>
        <fullName evidence="4">ABC transporter domain-containing protein</fullName>
    </recommendedName>
</protein>
<dbReference type="OrthoDB" id="9804819at2"/>
<dbReference type="EMBL" id="AGEG01000003">
    <property type="protein sequence ID" value="EHR37895.1"/>
    <property type="molecule type" value="Genomic_DNA"/>
</dbReference>
<dbReference type="InterPro" id="IPR003593">
    <property type="entry name" value="AAA+_ATPase"/>
</dbReference>
<dbReference type="PROSITE" id="PS00211">
    <property type="entry name" value="ABC_TRANSPORTER_1"/>
    <property type="match status" value="1"/>
</dbReference>
<dbReference type="PANTHER" id="PTHR42939">
    <property type="entry name" value="ABC TRANSPORTER ATP-BINDING PROTEIN ALBC-RELATED"/>
    <property type="match status" value="1"/>
</dbReference>